<evidence type="ECO:0000256" key="4">
    <source>
        <dbReference type="SAM" id="MobiDB-lite"/>
    </source>
</evidence>
<accession>A0A7S3L4A2</accession>
<keyword evidence="2" id="KW-0813">Transport</keyword>
<dbReference type="SMART" id="SM00062">
    <property type="entry name" value="PBPb"/>
    <property type="match status" value="2"/>
</dbReference>
<proteinExistence type="inferred from homology"/>
<dbReference type="EMBL" id="HBIM01005048">
    <property type="protein sequence ID" value="CAE0406437.1"/>
    <property type="molecule type" value="Transcribed_RNA"/>
</dbReference>
<dbReference type="Gene3D" id="3.40.190.10">
    <property type="entry name" value="Periplasmic binding protein-like II"/>
    <property type="match status" value="4"/>
</dbReference>
<dbReference type="PANTHER" id="PTHR30085">
    <property type="entry name" value="AMINO ACID ABC TRANSPORTER PERMEASE"/>
    <property type="match status" value="1"/>
</dbReference>
<feature type="compositionally biased region" description="Basic and acidic residues" evidence="4">
    <location>
        <begin position="27"/>
        <end position="36"/>
    </location>
</feature>
<gene>
    <name evidence="7" type="ORF">ACOF00016_LOCUS4312</name>
</gene>
<sequence length="790" mass="86256">MASPFSLNSNSAASGSSRGGKNSGLSFREDVEEARRQRQQQQQQQQLKKSCIKRHEGPSQDNGGTVGVGMGNATNDGNNVSNSKFLWYLAFSAVLLGTAGTVLGLMNLLDSDDNSGITYLTKDNPDGTDDNNGQNTTTYTLSPTLDAIRQRGVFRCGLPVTNTPGFAFRVTGGQQVGMDVDLCRAVAAAVLENGNTQQSIDLVEVSASQRWQALASGKVDVVLHSTHTAERDVYEPTTGTGFTFSSPYYYDGLTFGGIAPYTACAHALDTTSSPTCQGLRVCVVGGTTHETIVQQLFPRPNYVVVPDQAALFNSFVTQACNVLASERYKISPAALARQGYTGTDYTLGDDNDVDSTNTNFTTTTTPFFSKEPLAIVTRQDDALFSDVVEWILQALWEAEERGVTQLTAETFGTTTVFGPALERLFINAISAVGNYGELYAAHLQAVEPRGNMNRPHTGDSGLLYAFPFGELATLGPQLEVVSPTVSAMKERGFLRCGVNLRKGFANFNTTTQTWTGFDVELCVALAAAIFDGVGRERVVFVDLPAAQRFAVLREKRVDCLARLTTWTLARDVKEPTTQLGLSFTAPYFYDGVTFGGIPEFLDCAENQDVFSPQCQGLKFCILEGTTGYNRVQQLFREQYISPRLTFDEIIEGLNDGSCNAVAGGFQDVATENIRERGYLGPYRVGVKRYSKDPLAITTRQDDPAWSDFVRWVYWSLVYAQEEDIFQANATLMPRTTLFGPLRTNLFYHAVNAVGNYGELYDRNFGSLVSRGGVHSINRGDTPQMVSLPGF</sequence>
<organism evidence="7">
    <name type="scientific">Amphora coffeiformis</name>
    <dbReference type="NCBI Taxonomy" id="265554"/>
    <lineage>
        <taxon>Eukaryota</taxon>
        <taxon>Sar</taxon>
        <taxon>Stramenopiles</taxon>
        <taxon>Ochrophyta</taxon>
        <taxon>Bacillariophyta</taxon>
        <taxon>Bacillariophyceae</taxon>
        <taxon>Bacillariophycidae</taxon>
        <taxon>Thalassiophysales</taxon>
        <taxon>Catenulaceae</taxon>
        <taxon>Amphora</taxon>
    </lineage>
</organism>
<dbReference type="SUPFAM" id="SSF53850">
    <property type="entry name" value="Periplasmic binding protein-like II"/>
    <property type="match status" value="2"/>
</dbReference>
<evidence type="ECO:0000256" key="1">
    <source>
        <dbReference type="ARBA" id="ARBA00010333"/>
    </source>
</evidence>
<keyword evidence="5" id="KW-0472">Membrane</keyword>
<keyword evidence="5" id="KW-0812">Transmembrane</keyword>
<keyword evidence="3" id="KW-0732">Signal</keyword>
<feature type="region of interest" description="Disordered" evidence="4">
    <location>
        <begin position="1"/>
        <end position="70"/>
    </location>
</feature>
<dbReference type="InterPro" id="IPR051455">
    <property type="entry name" value="Bact_solute-bind_prot3"/>
</dbReference>
<evidence type="ECO:0000313" key="7">
    <source>
        <dbReference type="EMBL" id="CAE0406437.1"/>
    </source>
</evidence>
<dbReference type="AlphaFoldDB" id="A0A7S3L4A2"/>
<feature type="compositionally biased region" description="Low complexity" evidence="4">
    <location>
        <begin position="1"/>
        <end position="16"/>
    </location>
</feature>
<evidence type="ECO:0000259" key="6">
    <source>
        <dbReference type="SMART" id="SM00062"/>
    </source>
</evidence>
<evidence type="ECO:0000256" key="3">
    <source>
        <dbReference type="ARBA" id="ARBA00022729"/>
    </source>
</evidence>
<dbReference type="GO" id="GO:0006865">
    <property type="term" value="P:amino acid transport"/>
    <property type="evidence" value="ECO:0007669"/>
    <property type="project" value="TreeGrafter"/>
</dbReference>
<evidence type="ECO:0000256" key="5">
    <source>
        <dbReference type="SAM" id="Phobius"/>
    </source>
</evidence>
<protein>
    <recommendedName>
        <fullName evidence="6">Solute-binding protein family 3/N-terminal domain-containing protein</fullName>
    </recommendedName>
</protein>
<reference evidence="7" key="1">
    <citation type="submission" date="2021-01" db="EMBL/GenBank/DDBJ databases">
        <authorList>
            <person name="Corre E."/>
            <person name="Pelletier E."/>
            <person name="Niang G."/>
            <person name="Scheremetjew M."/>
            <person name="Finn R."/>
            <person name="Kale V."/>
            <person name="Holt S."/>
            <person name="Cochrane G."/>
            <person name="Meng A."/>
            <person name="Brown T."/>
            <person name="Cohen L."/>
        </authorList>
    </citation>
    <scope>NUCLEOTIDE SEQUENCE</scope>
    <source>
        <strain evidence="7">CCMP127</strain>
    </source>
</reference>
<dbReference type="Pfam" id="PF00497">
    <property type="entry name" value="SBP_bac_3"/>
    <property type="match status" value="1"/>
</dbReference>
<evidence type="ECO:0000256" key="2">
    <source>
        <dbReference type="ARBA" id="ARBA00022448"/>
    </source>
</evidence>
<feature type="domain" description="Solute-binding protein family 3/N-terminal" evidence="6">
    <location>
        <begin position="493"/>
        <end position="767"/>
    </location>
</feature>
<keyword evidence="5" id="KW-1133">Transmembrane helix</keyword>
<name>A0A7S3L4A2_9STRA</name>
<dbReference type="PANTHER" id="PTHR30085:SF6">
    <property type="entry name" value="ABC TRANSPORTER GLUTAMINE-BINDING PROTEIN GLNH"/>
    <property type="match status" value="1"/>
</dbReference>
<comment type="similarity">
    <text evidence="1">Belongs to the bacterial solute-binding protein 3 family.</text>
</comment>
<feature type="domain" description="Solute-binding protein family 3/N-terminal" evidence="6">
    <location>
        <begin position="153"/>
        <end position="414"/>
    </location>
</feature>
<feature type="transmembrane region" description="Helical" evidence="5">
    <location>
        <begin position="85"/>
        <end position="109"/>
    </location>
</feature>
<dbReference type="InterPro" id="IPR001638">
    <property type="entry name" value="Solute-binding_3/MltF_N"/>
</dbReference>